<organism evidence="1 2">
    <name type="scientific">Sulfitobacter porphyrae</name>
    <dbReference type="NCBI Taxonomy" id="1246864"/>
    <lineage>
        <taxon>Bacteria</taxon>
        <taxon>Pseudomonadati</taxon>
        <taxon>Pseudomonadota</taxon>
        <taxon>Alphaproteobacteria</taxon>
        <taxon>Rhodobacterales</taxon>
        <taxon>Roseobacteraceae</taxon>
        <taxon>Sulfitobacter</taxon>
    </lineage>
</organism>
<dbReference type="EMBL" id="JBHSWG010000008">
    <property type="protein sequence ID" value="MFC6763061.1"/>
    <property type="molecule type" value="Genomic_DNA"/>
</dbReference>
<dbReference type="Proteomes" id="UP001596353">
    <property type="component" value="Unassembled WGS sequence"/>
</dbReference>
<gene>
    <name evidence="1" type="ORF">ACFQFQ_31205</name>
</gene>
<protein>
    <submittedName>
        <fullName evidence="1">Uncharacterized protein</fullName>
    </submittedName>
</protein>
<name>A0ABW2BCW6_9RHOB</name>
<proteinExistence type="predicted"/>
<accession>A0ABW2BCW6</accession>
<evidence type="ECO:0000313" key="1">
    <source>
        <dbReference type="EMBL" id="MFC6763061.1"/>
    </source>
</evidence>
<keyword evidence="2" id="KW-1185">Reference proteome</keyword>
<sequence length="169" mass="19272">MSIGRAFEELEASELAHVETRGRSKHIQFSEAPRELFEAAASRLRSPVKAEHWFRAPSLPKGFHGSPLPEYLPTGGESALSERSTMSRPRIIRFAAGPKDWKRIQSGEFGKEVEQDEEPNFAIDVWWYDPDIVSGAREVDVLSLYLQFRNNPDERLEAAAEQLLEDFAW</sequence>
<reference evidence="2" key="1">
    <citation type="journal article" date="2019" name="Int. J. Syst. Evol. Microbiol.">
        <title>The Global Catalogue of Microorganisms (GCM) 10K type strain sequencing project: providing services to taxonomists for standard genome sequencing and annotation.</title>
        <authorList>
            <consortium name="The Broad Institute Genomics Platform"/>
            <consortium name="The Broad Institute Genome Sequencing Center for Infectious Disease"/>
            <person name="Wu L."/>
            <person name="Ma J."/>
        </authorList>
    </citation>
    <scope>NUCLEOTIDE SEQUENCE [LARGE SCALE GENOMIC DNA]</scope>
    <source>
        <strain evidence="2">CCUG 66188</strain>
    </source>
</reference>
<evidence type="ECO:0000313" key="2">
    <source>
        <dbReference type="Proteomes" id="UP001596353"/>
    </source>
</evidence>
<comment type="caution">
    <text evidence="1">The sequence shown here is derived from an EMBL/GenBank/DDBJ whole genome shotgun (WGS) entry which is preliminary data.</text>
</comment>